<organism evidence="1">
    <name type="scientific">marine sediment metagenome</name>
    <dbReference type="NCBI Taxonomy" id="412755"/>
    <lineage>
        <taxon>unclassified sequences</taxon>
        <taxon>metagenomes</taxon>
        <taxon>ecological metagenomes</taxon>
    </lineage>
</organism>
<accession>X0XSP0</accession>
<dbReference type="AlphaFoldDB" id="X0XSP0"/>
<proteinExistence type="predicted"/>
<evidence type="ECO:0000313" key="1">
    <source>
        <dbReference type="EMBL" id="GAG46214.1"/>
    </source>
</evidence>
<gene>
    <name evidence="1" type="ORF">S01H1_81929</name>
</gene>
<feature type="non-terminal residue" evidence="1">
    <location>
        <position position="40"/>
    </location>
</feature>
<protein>
    <submittedName>
        <fullName evidence="1">Uncharacterized protein</fullName>
    </submittedName>
</protein>
<dbReference type="EMBL" id="BARS01055491">
    <property type="protein sequence ID" value="GAG46214.1"/>
    <property type="molecule type" value="Genomic_DNA"/>
</dbReference>
<reference evidence="1" key="1">
    <citation type="journal article" date="2014" name="Front. Microbiol.">
        <title>High frequency of phylogenetically diverse reductive dehalogenase-homologous genes in deep subseafloor sedimentary metagenomes.</title>
        <authorList>
            <person name="Kawai M."/>
            <person name="Futagami T."/>
            <person name="Toyoda A."/>
            <person name="Takaki Y."/>
            <person name="Nishi S."/>
            <person name="Hori S."/>
            <person name="Arai W."/>
            <person name="Tsubouchi T."/>
            <person name="Morono Y."/>
            <person name="Uchiyama I."/>
            <person name="Ito T."/>
            <person name="Fujiyama A."/>
            <person name="Inagaki F."/>
            <person name="Takami H."/>
        </authorList>
    </citation>
    <scope>NUCLEOTIDE SEQUENCE</scope>
    <source>
        <strain evidence="1">Expedition CK06-06</strain>
    </source>
</reference>
<comment type="caution">
    <text evidence="1">The sequence shown here is derived from an EMBL/GenBank/DDBJ whole genome shotgun (WGS) entry which is preliminary data.</text>
</comment>
<sequence length="40" mass="5008">MRRQCELLGLNRSSWYYRPTGESVENLKWMRRIDEQYLKT</sequence>
<name>X0XSP0_9ZZZZ</name>